<dbReference type="EMBL" id="RDSM01000004">
    <property type="protein sequence ID" value="RXH54407.1"/>
    <property type="molecule type" value="Genomic_DNA"/>
</dbReference>
<dbReference type="Proteomes" id="UP000289437">
    <property type="component" value="Unassembled WGS sequence"/>
</dbReference>
<dbReference type="RefSeq" id="WP_128915293.1">
    <property type="nucleotide sequence ID" value="NZ_RDSM01000004.1"/>
</dbReference>
<proteinExistence type="predicted"/>
<organism evidence="1 2">
    <name type="scientific">Granulicella sibirica</name>
    <dbReference type="NCBI Taxonomy" id="2479048"/>
    <lineage>
        <taxon>Bacteria</taxon>
        <taxon>Pseudomonadati</taxon>
        <taxon>Acidobacteriota</taxon>
        <taxon>Terriglobia</taxon>
        <taxon>Terriglobales</taxon>
        <taxon>Acidobacteriaceae</taxon>
        <taxon>Granulicella</taxon>
    </lineage>
</organism>
<keyword evidence="2" id="KW-1185">Reference proteome</keyword>
<protein>
    <recommendedName>
        <fullName evidence="3">DUF429 domain-containing protein</fullName>
    </recommendedName>
</protein>
<sequence>MSIEAGMDRVVAVDWSGDKGPGQRKKIWAGVWTASPKGRTMGGTVTLEGGRTRDELSGWLVEMARQTPRMVVGFDFIFSYPAWFLKEHGVASAEGFWRSVASGQGEKWLARECEDIRFWGKPRKKPEEFCGPLMHRMMRRTDMEVKVVAQIAEPAKAARVVGIAPKSPFQIGGSGSVGTGSLRGMPYLLKLREAGFSVWPFDVPSFPMVVEMYSRLMTGPVNKSSEEARTAYLARKKKESAAFVGLSRAVIAAARESEDAFDALVSCLVMTEFRGEFPELRQATDPAYAIEGQTWTPGVGR</sequence>
<comment type="caution">
    <text evidence="1">The sequence shown here is derived from an EMBL/GenBank/DDBJ whole genome shotgun (WGS) entry which is preliminary data.</text>
</comment>
<reference evidence="1 2" key="1">
    <citation type="submission" date="2018-11" db="EMBL/GenBank/DDBJ databases">
        <authorList>
            <person name="Mardanov A.V."/>
            <person name="Ravin N.V."/>
            <person name="Dedysh S.N."/>
        </authorList>
    </citation>
    <scope>NUCLEOTIDE SEQUENCE [LARGE SCALE GENOMIC DNA]</scope>
    <source>
        <strain evidence="1 2">AF10</strain>
    </source>
</reference>
<evidence type="ECO:0000313" key="2">
    <source>
        <dbReference type="Proteomes" id="UP000289437"/>
    </source>
</evidence>
<reference evidence="2" key="2">
    <citation type="submission" date="2019-02" db="EMBL/GenBank/DDBJ databases">
        <title>Granulicella sibirica sp. nov., a psychrotolerant acidobacterium isolated from an organic soil layer in forested tundra, West Siberia.</title>
        <authorList>
            <person name="Oshkin I.Y."/>
            <person name="Kulichevskaya I.S."/>
            <person name="Rijpstra W.I.C."/>
            <person name="Sinninghe Damste J.S."/>
            <person name="Rakitin A.L."/>
            <person name="Ravin N.V."/>
            <person name="Dedysh S.N."/>
        </authorList>
    </citation>
    <scope>NUCLEOTIDE SEQUENCE [LARGE SCALE GENOMIC DNA]</scope>
    <source>
        <strain evidence="2">AF10</strain>
    </source>
</reference>
<gene>
    <name evidence="1" type="ORF">GRAN_4703</name>
</gene>
<evidence type="ECO:0008006" key="3">
    <source>
        <dbReference type="Google" id="ProtNLM"/>
    </source>
</evidence>
<dbReference type="OrthoDB" id="9804758at2"/>
<evidence type="ECO:0000313" key="1">
    <source>
        <dbReference type="EMBL" id="RXH54407.1"/>
    </source>
</evidence>
<dbReference type="AlphaFoldDB" id="A0A4Q0SUK4"/>
<accession>A0A4Q0SUK4</accession>
<name>A0A4Q0SUK4_9BACT</name>